<evidence type="ECO:0000259" key="3">
    <source>
        <dbReference type="Pfam" id="PF03081"/>
    </source>
</evidence>
<dbReference type="InterPro" id="IPR046364">
    <property type="entry name" value="Exo70_C"/>
</dbReference>
<dbReference type="GO" id="GO:0005546">
    <property type="term" value="F:phosphatidylinositol-4,5-bisphosphate binding"/>
    <property type="evidence" value="ECO:0007669"/>
    <property type="project" value="InterPro"/>
</dbReference>
<dbReference type="AlphaFoldDB" id="A0AAD5ML75"/>
<dbReference type="Proteomes" id="UP001196413">
    <property type="component" value="Unassembled WGS sequence"/>
</dbReference>
<dbReference type="GO" id="GO:0006887">
    <property type="term" value="P:exocytosis"/>
    <property type="evidence" value="ECO:0007669"/>
    <property type="project" value="InterPro"/>
</dbReference>
<comment type="similarity">
    <text evidence="1">Belongs to the EXO70 family.</text>
</comment>
<sequence length="84" mass="9259">MAPFNTVNFLATLTVHRHTVTQQLLFMTAPHGSNTATPLTQAFCTNIIGVGQTLNKKSENYEDPALSSLFLLNNFKLYCKGVGR</sequence>
<protein>
    <recommendedName>
        <fullName evidence="3">Exocyst complex subunit Exo70 C-terminal domain-containing protein</fullName>
    </recommendedName>
</protein>
<organism evidence="4 5">
    <name type="scientific">Parelaphostrongylus tenuis</name>
    <name type="common">Meningeal worm</name>
    <dbReference type="NCBI Taxonomy" id="148309"/>
    <lineage>
        <taxon>Eukaryota</taxon>
        <taxon>Metazoa</taxon>
        <taxon>Ecdysozoa</taxon>
        <taxon>Nematoda</taxon>
        <taxon>Chromadorea</taxon>
        <taxon>Rhabditida</taxon>
        <taxon>Rhabditina</taxon>
        <taxon>Rhabditomorpha</taxon>
        <taxon>Strongyloidea</taxon>
        <taxon>Metastrongylidae</taxon>
        <taxon>Parelaphostrongylus</taxon>
    </lineage>
</organism>
<feature type="domain" description="Exocyst complex subunit Exo70 C-terminal" evidence="3">
    <location>
        <begin position="5"/>
        <end position="78"/>
    </location>
</feature>
<dbReference type="SUPFAM" id="SSF74788">
    <property type="entry name" value="Cullin repeat-like"/>
    <property type="match status" value="1"/>
</dbReference>
<proteinExistence type="inferred from homology"/>
<evidence type="ECO:0000256" key="2">
    <source>
        <dbReference type="ARBA" id="ARBA00022448"/>
    </source>
</evidence>
<dbReference type="Pfam" id="PF03081">
    <property type="entry name" value="Exo70_C"/>
    <property type="match status" value="1"/>
</dbReference>
<comment type="caution">
    <text evidence="4">The sequence shown here is derived from an EMBL/GenBank/DDBJ whole genome shotgun (WGS) entry which is preliminary data.</text>
</comment>
<evidence type="ECO:0000256" key="1">
    <source>
        <dbReference type="ARBA" id="ARBA00006756"/>
    </source>
</evidence>
<reference evidence="4" key="1">
    <citation type="submission" date="2021-06" db="EMBL/GenBank/DDBJ databases">
        <title>Parelaphostrongylus tenuis whole genome reference sequence.</title>
        <authorList>
            <person name="Garwood T.J."/>
            <person name="Larsen P.A."/>
            <person name="Fountain-Jones N.M."/>
            <person name="Garbe J.R."/>
            <person name="Macchietto M.G."/>
            <person name="Kania S.A."/>
            <person name="Gerhold R.W."/>
            <person name="Richards J.E."/>
            <person name="Wolf T.M."/>
        </authorList>
    </citation>
    <scope>NUCLEOTIDE SEQUENCE</scope>
    <source>
        <strain evidence="4">MNPRO001-30</strain>
        <tissue evidence="4">Meninges</tissue>
    </source>
</reference>
<keyword evidence="5" id="KW-1185">Reference proteome</keyword>
<dbReference type="Gene3D" id="1.20.1280.170">
    <property type="entry name" value="Exocyst complex component Exo70"/>
    <property type="match status" value="1"/>
</dbReference>
<evidence type="ECO:0000313" key="5">
    <source>
        <dbReference type="Proteomes" id="UP001196413"/>
    </source>
</evidence>
<keyword evidence="2" id="KW-0813">Transport</keyword>
<gene>
    <name evidence="4" type="ORF">KIN20_005421</name>
</gene>
<name>A0AAD5ML75_PARTN</name>
<accession>A0AAD5ML75</accession>
<evidence type="ECO:0000313" key="4">
    <source>
        <dbReference type="EMBL" id="KAJ1349771.1"/>
    </source>
</evidence>
<dbReference type="GO" id="GO:0000145">
    <property type="term" value="C:exocyst"/>
    <property type="evidence" value="ECO:0007669"/>
    <property type="project" value="InterPro"/>
</dbReference>
<dbReference type="EMBL" id="JAHQIW010000742">
    <property type="protein sequence ID" value="KAJ1349771.1"/>
    <property type="molecule type" value="Genomic_DNA"/>
</dbReference>
<dbReference type="InterPro" id="IPR016159">
    <property type="entry name" value="Cullin_repeat-like_dom_sf"/>
</dbReference>